<dbReference type="Pfam" id="PF02518">
    <property type="entry name" value="HATPase_c"/>
    <property type="match status" value="1"/>
</dbReference>
<gene>
    <name evidence="10" type="ORF">B2G88_18675</name>
</gene>
<reference evidence="10 11" key="1">
    <citation type="submission" date="2017-02" db="EMBL/GenBank/DDBJ databases">
        <title>Natronthermophilus aegyptiacus gen. nov.,sp. nov., an aerobic, extremely halophilic alkalithermophilic archaeon isolated from the athalassohaline Wadi An Natrun, Egypt.</title>
        <authorList>
            <person name="Zhao B."/>
        </authorList>
    </citation>
    <scope>NUCLEOTIDE SEQUENCE [LARGE SCALE GENOMIC DNA]</scope>
    <source>
        <strain evidence="10 11">CGMCC 1.3597</strain>
    </source>
</reference>
<dbReference type="OrthoDB" id="8127at2157"/>
<feature type="domain" description="Histidine kinase" evidence="9">
    <location>
        <begin position="363"/>
        <end position="638"/>
    </location>
</feature>
<keyword evidence="11" id="KW-1185">Reference proteome</keyword>
<dbReference type="AlphaFoldDB" id="A0A202E3L2"/>
<keyword evidence="8" id="KW-1133">Transmembrane helix</keyword>
<keyword evidence="3" id="KW-0597">Phosphoprotein</keyword>
<evidence type="ECO:0000256" key="2">
    <source>
        <dbReference type="ARBA" id="ARBA00012438"/>
    </source>
</evidence>
<feature type="transmembrane region" description="Helical" evidence="8">
    <location>
        <begin position="149"/>
        <end position="168"/>
    </location>
</feature>
<feature type="transmembrane region" description="Helical" evidence="8">
    <location>
        <begin position="180"/>
        <end position="199"/>
    </location>
</feature>
<dbReference type="Pfam" id="PF13188">
    <property type="entry name" value="PAS_8"/>
    <property type="match status" value="1"/>
</dbReference>
<dbReference type="PANTHER" id="PTHR43711">
    <property type="entry name" value="TWO-COMPONENT HISTIDINE KINASE"/>
    <property type="match status" value="1"/>
</dbReference>
<dbReference type="InterPro" id="IPR031621">
    <property type="entry name" value="HisKA_7TM"/>
</dbReference>
<accession>A0A202E3L2</accession>
<evidence type="ECO:0000256" key="3">
    <source>
        <dbReference type="ARBA" id="ARBA00022553"/>
    </source>
</evidence>
<dbReference type="Proteomes" id="UP000196084">
    <property type="component" value="Unassembled WGS sequence"/>
</dbReference>
<keyword evidence="6" id="KW-0902">Two-component regulatory system</keyword>
<dbReference type="SMART" id="SM00387">
    <property type="entry name" value="HATPase_c"/>
    <property type="match status" value="1"/>
</dbReference>
<evidence type="ECO:0000313" key="11">
    <source>
        <dbReference type="Proteomes" id="UP000196084"/>
    </source>
</evidence>
<dbReference type="EC" id="2.7.13.3" evidence="2"/>
<dbReference type="CDD" id="cd00082">
    <property type="entry name" value="HisKA"/>
    <property type="match status" value="1"/>
</dbReference>
<dbReference type="Gene3D" id="3.30.450.20">
    <property type="entry name" value="PAS domain"/>
    <property type="match status" value="1"/>
</dbReference>
<sequence>MYIAGLIAYAGSALIGGLLAVALLTKYDRRQPSFTFGLFLLVIGFWAAAYVGYLVASSEQWLLFFIQLSYLSVVSAPIVWLVFALQYTDHEAWLSRRRIALLSVVPAGVLTLVWTAPSHSLFYVDTVVTIVDGVALLDTPPAVGHRINIVYGYGLLLIGTALIVAEIFTTNRLYRRQSLVLLACLSAPWFANGVFHLGVQPIPTADLTPVVFVLAGIPLAVIVQRAELTGFVPVAHERVFHTLDDPVFVLTDSNRILDVNRAARILVDADATVTPIEGSDITDLLPEALLDDDDLHPDLETAMGCVIDVDGRPRQYIARVRAIDPGLQDPRGSIVSLTDITVQKRQQANLEAKNEQLERLASVVSHDLATPLATGESLVHLIRADVDDGDPELEQSLDDLEAVHARLREFAEALPELARESTDVASPVECDLESVAHAAWDVVDTGELTLVIESTRTIRGDPRRLQQAFENLFQNTVAHGSTNPASQTQQDTVEHGSPEYRPDDSKIAVDADVVEQNQNREECWAGKIAPPSEQTSGAGEADDTRVTTVRVGTVGAAVDDRDVGADSTAREIARKRGFYVEDDGRGIPPERREHLLEFGVSTGSGAGYGLAIVRTIVEAHGWSLEIGESAEGGARFEILEGD</sequence>
<organism evidence="10 11">
    <name type="scientific">Natronolimnobius baerhuensis</name>
    <dbReference type="NCBI Taxonomy" id="253108"/>
    <lineage>
        <taxon>Archaea</taxon>
        <taxon>Methanobacteriati</taxon>
        <taxon>Methanobacteriota</taxon>
        <taxon>Stenosarchaea group</taxon>
        <taxon>Halobacteria</taxon>
        <taxon>Halobacteriales</taxon>
        <taxon>Natrialbaceae</taxon>
        <taxon>Natronolimnobius</taxon>
    </lineage>
</organism>
<feature type="transmembrane region" description="Helical" evidence="8">
    <location>
        <begin position="6"/>
        <end position="24"/>
    </location>
</feature>
<dbReference type="InterPro" id="IPR050736">
    <property type="entry name" value="Sensor_HK_Regulatory"/>
</dbReference>
<keyword evidence="8" id="KW-0812">Transmembrane</keyword>
<dbReference type="PROSITE" id="PS50109">
    <property type="entry name" value="HIS_KIN"/>
    <property type="match status" value="1"/>
</dbReference>
<evidence type="ECO:0000313" key="10">
    <source>
        <dbReference type="EMBL" id="OVE82819.1"/>
    </source>
</evidence>
<dbReference type="PANTHER" id="PTHR43711:SF1">
    <property type="entry name" value="HISTIDINE KINASE 1"/>
    <property type="match status" value="1"/>
</dbReference>
<dbReference type="InterPro" id="IPR036890">
    <property type="entry name" value="HATPase_C_sf"/>
</dbReference>
<keyword evidence="5 10" id="KW-0418">Kinase</keyword>
<feature type="region of interest" description="Disordered" evidence="7">
    <location>
        <begin position="478"/>
        <end position="506"/>
    </location>
</feature>
<dbReference type="PRINTS" id="PR00344">
    <property type="entry name" value="BCTRLSENSOR"/>
</dbReference>
<evidence type="ECO:0000256" key="4">
    <source>
        <dbReference type="ARBA" id="ARBA00022679"/>
    </source>
</evidence>
<feature type="transmembrane region" description="Helical" evidence="8">
    <location>
        <begin position="36"/>
        <end position="56"/>
    </location>
</feature>
<dbReference type="SUPFAM" id="SSF47384">
    <property type="entry name" value="Homodimeric domain of signal transducing histidine kinase"/>
    <property type="match status" value="1"/>
</dbReference>
<dbReference type="GO" id="GO:0000155">
    <property type="term" value="F:phosphorelay sensor kinase activity"/>
    <property type="evidence" value="ECO:0007669"/>
    <property type="project" value="InterPro"/>
</dbReference>
<dbReference type="RefSeq" id="WP_087715639.1">
    <property type="nucleotide sequence ID" value="NZ_MWPH01000006.1"/>
</dbReference>
<protein>
    <recommendedName>
        <fullName evidence="2">histidine kinase</fullName>
        <ecNumber evidence="2">2.7.13.3</ecNumber>
    </recommendedName>
</protein>
<comment type="caution">
    <text evidence="10">The sequence shown here is derived from an EMBL/GenBank/DDBJ whole genome shotgun (WGS) entry which is preliminary data.</text>
</comment>
<dbReference type="InterPro" id="IPR005467">
    <property type="entry name" value="His_kinase_dom"/>
</dbReference>
<feature type="transmembrane region" description="Helical" evidence="8">
    <location>
        <begin position="99"/>
        <end position="116"/>
    </location>
</feature>
<dbReference type="InterPro" id="IPR003594">
    <property type="entry name" value="HATPase_dom"/>
</dbReference>
<evidence type="ECO:0000256" key="6">
    <source>
        <dbReference type="ARBA" id="ARBA00023012"/>
    </source>
</evidence>
<feature type="compositionally biased region" description="Basic and acidic residues" evidence="7">
    <location>
        <begin position="492"/>
        <end position="506"/>
    </location>
</feature>
<comment type="catalytic activity">
    <reaction evidence="1">
        <text>ATP + protein L-histidine = ADP + protein N-phospho-L-histidine.</text>
        <dbReference type="EC" id="2.7.13.3"/>
    </reaction>
</comment>
<evidence type="ECO:0000256" key="7">
    <source>
        <dbReference type="SAM" id="MobiDB-lite"/>
    </source>
</evidence>
<feature type="compositionally biased region" description="Polar residues" evidence="7">
    <location>
        <begin position="478"/>
        <end position="491"/>
    </location>
</feature>
<dbReference type="EMBL" id="MWPH01000006">
    <property type="protein sequence ID" value="OVE82819.1"/>
    <property type="molecule type" value="Genomic_DNA"/>
</dbReference>
<evidence type="ECO:0000259" key="9">
    <source>
        <dbReference type="PROSITE" id="PS50109"/>
    </source>
</evidence>
<dbReference type="InterPro" id="IPR000014">
    <property type="entry name" value="PAS"/>
</dbReference>
<evidence type="ECO:0000256" key="8">
    <source>
        <dbReference type="SAM" id="Phobius"/>
    </source>
</evidence>
<dbReference type="InterPro" id="IPR004358">
    <property type="entry name" value="Sig_transdc_His_kin-like_C"/>
</dbReference>
<proteinExistence type="predicted"/>
<dbReference type="Gene3D" id="3.30.565.10">
    <property type="entry name" value="Histidine kinase-like ATPase, C-terminal domain"/>
    <property type="match status" value="1"/>
</dbReference>
<keyword evidence="4" id="KW-0808">Transferase</keyword>
<dbReference type="CDD" id="cd00075">
    <property type="entry name" value="HATPase"/>
    <property type="match status" value="1"/>
</dbReference>
<evidence type="ECO:0000256" key="5">
    <source>
        <dbReference type="ARBA" id="ARBA00022777"/>
    </source>
</evidence>
<name>A0A202E3L2_9EURY</name>
<feature type="transmembrane region" description="Helical" evidence="8">
    <location>
        <begin position="62"/>
        <end position="87"/>
    </location>
</feature>
<dbReference type="InterPro" id="IPR036097">
    <property type="entry name" value="HisK_dim/P_sf"/>
</dbReference>
<dbReference type="SUPFAM" id="SSF55874">
    <property type="entry name" value="ATPase domain of HSP90 chaperone/DNA topoisomerase II/histidine kinase"/>
    <property type="match status" value="1"/>
</dbReference>
<dbReference type="Pfam" id="PF16927">
    <property type="entry name" value="HisKA_7TM"/>
    <property type="match status" value="1"/>
</dbReference>
<dbReference type="InterPro" id="IPR003661">
    <property type="entry name" value="HisK_dim/P_dom"/>
</dbReference>
<evidence type="ECO:0000256" key="1">
    <source>
        <dbReference type="ARBA" id="ARBA00000085"/>
    </source>
</evidence>
<keyword evidence="8" id="KW-0472">Membrane</keyword>